<comment type="similarity">
    <text evidence="2 3">Belongs to the LOG family.</text>
</comment>
<evidence type="ECO:0000313" key="5">
    <source>
        <dbReference type="Proteomes" id="UP000216361"/>
    </source>
</evidence>
<organism evidence="4 5">
    <name type="scientific">Elstera cyanobacteriorum</name>
    <dbReference type="NCBI Taxonomy" id="2022747"/>
    <lineage>
        <taxon>Bacteria</taxon>
        <taxon>Pseudomonadati</taxon>
        <taxon>Pseudomonadota</taxon>
        <taxon>Alphaproteobacteria</taxon>
        <taxon>Rhodospirillales</taxon>
        <taxon>Rhodospirillaceae</taxon>
        <taxon>Elstera</taxon>
    </lineage>
</organism>
<dbReference type="SUPFAM" id="SSF102405">
    <property type="entry name" value="MCP/YpsA-like"/>
    <property type="match status" value="1"/>
</dbReference>
<accession>A0A255XNC0</accession>
<reference evidence="4 5" key="1">
    <citation type="submission" date="2017-07" db="EMBL/GenBank/DDBJ databases">
        <title>Elstera cyanobacteriorum sp. nov., a novel bacterium isolated from cyanobacterial aggregates in a eutrophic lake.</title>
        <authorList>
            <person name="Cai H."/>
        </authorList>
    </citation>
    <scope>NUCLEOTIDE SEQUENCE [LARGE SCALE GENOMIC DNA]</scope>
    <source>
        <strain evidence="4 5">TH019</strain>
    </source>
</reference>
<keyword evidence="3" id="KW-0378">Hydrolase</keyword>
<proteinExistence type="inferred from homology"/>
<dbReference type="PANTHER" id="PTHR31223">
    <property type="entry name" value="LOG FAMILY PROTEIN YJL055W"/>
    <property type="match status" value="1"/>
</dbReference>
<dbReference type="NCBIfam" id="TIGR00730">
    <property type="entry name" value="Rossman fold protein, TIGR00730 family"/>
    <property type="match status" value="1"/>
</dbReference>
<keyword evidence="5" id="KW-1185">Reference proteome</keyword>
<name>A0A255XNC0_9PROT</name>
<dbReference type="AlphaFoldDB" id="A0A255XNC0"/>
<dbReference type="Proteomes" id="UP000216361">
    <property type="component" value="Unassembled WGS sequence"/>
</dbReference>
<sequence>MTSVTSVCVYCGSAGAVDPAYRDAATGLGRLLAQAGINLVYGGGRVGLMGLVADAVMAGGAHVTGIIPEFLDKYEVGHTGLSELIVVDTMHTRKQQMMDRADAFIVLPGGFGTLEELFEVLTWKQLRLHDKPILILDLPGTDGRGFWEPLTGLLNHIIGQNFAKPETAALWQVITRLDDVLPALRAAPPPAVPVETKWL</sequence>
<dbReference type="EMBL" id="NOXS01000032">
    <property type="protein sequence ID" value="OYQ18478.1"/>
    <property type="molecule type" value="Genomic_DNA"/>
</dbReference>
<dbReference type="InterPro" id="IPR031100">
    <property type="entry name" value="LOG_fam"/>
</dbReference>
<dbReference type="Gene3D" id="3.40.50.450">
    <property type="match status" value="1"/>
</dbReference>
<evidence type="ECO:0000256" key="1">
    <source>
        <dbReference type="ARBA" id="ARBA00000274"/>
    </source>
</evidence>
<keyword evidence="3" id="KW-0203">Cytokinin biosynthesis</keyword>
<dbReference type="GO" id="GO:0005829">
    <property type="term" value="C:cytosol"/>
    <property type="evidence" value="ECO:0007669"/>
    <property type="project" value="TreeGrafter"/>
</dbReference>
<comment type="caution">
    <text evidence="4">The sequence shown here is derived from an EMBL/GenBank/DDBJ whole genome shotgun (WGS) entry which is preliminary data.</text>
</comment>
<dbReference type="GO" id="GO:0009691">
    <property type="term" value="P:cytokinin biosynthetic process"/>
    <property type="evidence" value="ECO:0007669"/>
    <property type="project" value="UniProtKB-UniRule"/>
</dbReference>
<evidence type="ECO:0000313" key="4">
    <source>
        <dbReference type="EMBL" id="OYQ18478.1"/>
    </source>
</evidence>
<dbReference type="EC" id="3.2.2.n1" evidence="3"/>
<dbReference type="InterPro" id="IPR005269">
    <property type="entry name" value="LOG"/>
</dbReference>
<dbReference type="OrthoDB" id="9801098at2"/>
<dbReference type="GO" id="GO:0008714">
    <property type="term" value="F:AMP nucleosidase activity"/>
    <property type="evidence" value="ECO:0007669"/>
    <property type="project" value="UniProtKB-EC"/>
</dbReference>
<dbReference type="PANTHER" id="PTHR31223:SF70">
    <property type="entry name" value="LOG FAMILY PROTEIN YJL055W"/>
    <property type="match status" value="1"/>
</dbReference>
<evidence type="ECO:0000256" key="3">
    <source>
        <dbReference type="RuleBase" id="RU363015"/>
    </source>
</evidence>
<comment type="catalytic activity">
    <reaction evidence="1">
        <text>AMP + H2O = D-ribose 5-phosphate + adenine</text>
        <dbReference type="Rhea" id="RHEA:20129"/>
        <dbReference type="ChEBI" id="CHEBI:15377"/>
        <dbReference type="ChEBI" id="CHEBI:16708"/>
        <dbReference type="ChEBI" id="CHEBI:78346"/>
        <dbReference type="ChEBI" id="CHEBI:456215"/>
        <dbReference type="EC" id="3.2.2.4"/>
    </reaction>
</comment>
<gene>
    <name evidence="4" type="ORF">CHR90_09330</name>
</gene>
<dbReference type="Pfam" id="PF03641">
    <property type="entry name" value="Lysine_decarbox"/>
    <property type="match status" value="1"/>
</dbReference>
<dbReference type="RefSeq" id="WP_094408741.1">
    <property type="nucleotide sequence ID" value="NZ_BMJZ01000001.1"/>
</dbReference>
<protein>
    <recommendedName>
        <fullName evidence="3">Cytokinin riboside 5'-monophosphate phosphoribohydrolase</fullName>
        <ecNumber evidence="3">3.2.2.n1</ecNumber>
    </recommendedName>
</protein>
<evidence type="ECO:0000256" key="2">
    <source>
        <dbReference type="ARBA" id="ARBA00006763"/>
    </source>
</evidence>